<dbReference type="KEGG" id="hqi:H9L05_13685"/>
<name>A0A7H0GS80_9BACT</name>
<dbReference type="AlphaFoldDB" id="A0A7H0GS80"/>
<dbReference type="Proteomes" id="UP000516093">
    <property type="component" value="Chromosome"/>
</dbReference>
<dbReference type="SUPFAM" id="SSF56399">
    <property type="entry name" value="ADP-ribosylation"/>
    <property type="match status" value="1"/>
</dbReference>
<protein>
    <submittedName>
        <fullName evidence="1">DUF952 domain-containing protein</fullName>
    </submittedName>
</protein>
<dbReference type="PANTHER" id="PTHR34129">
    <property type="entry name" value="BLR1139 PROTEIN"/>
    <property type="match status" value="1"/>
</dbReference>
<keyword evidence="2" id="KW-1185">Reference proteome</keyword>
<reference evidence="1 2" key="1">
    <citation type="submission" date="2020-08" db="EMBL/GenBank/DDBJ databases">
        <title>Genome sequence of Hymenobacter qilianensis JCM 19763T.</title>
        <authorList>
            <person name="Hyun D.-W."/>
            <person name="Bae J.-W."/>
        </authorList>
    </citation>
    <scope>NUCLEOTIDE SEQUENCE [LARGE SCALE GENOMIC DNA]</scope>
    <source>
        <strain evidence="1 2">JCM 19763</strain>
    </source>
</reference>
<organism evidence="1 2">
    <name type="scientific">Hymenobacter qilianensis</name>
    <dbReference type="NCBI Taxonomy" id="1385715"/>
    <lineage>
        <taxon>Bacteria</taxon>
        <taxon>Pseudomonadati</taxon>
        <taxon>Bacteroidota</taxon>
        <taxon>Cytophagia</taxon>
        <taxon>Cytophagales</taxon>
        <taxon>Hymenobacteraceae</taxon>
        <taxon>Hymenobacter</taxon>
    </lineage>
</organism>
<proteinExistence type="predicted"/>
<evidence type="ECO:0000313" key="1">
    <source>
        <dbReference type="EMBL" id="QNP51146.1"/>
    </source>
</evidence>
<dbReference type="EMBL" id="CP060784">
    <property type="protein sequence ID" value="QNP51146.1"/>
    <property type="molecule type" value="Genomic_DNA"/>
</dbReference>
<evidence type="ECO:0000313" key="2">
    <source>
        <dbReference type="Proteomes" id="UP000516093"/>
    </source>
</evidence>
<sequence length="118" mass="13087">MIYRIAELADWQAAQQTGFFASADLSAEGFIHASELYQVEATANGYYAGRSDILLLELDESELWVAAVPVKREYAEARNDYFPHIFAPVPLAAIVRALPFQTGSDGQHTLPPELEDEV</sequence>
<accession>A0A7H0GS80</accession>
<dbReference type="RefSeq" id="WP_187731440.1">
    <property type="nucleotide sequence ID" value="NZ_BMFN01000004.1"/>
</dbReference>
<dbReference type="InterPro" id="IPR009297">
    <property type="entry name" value="DUF952"/>
</dbReference>
<dbReference type="Gene3D" id="3.20.170.20">
    <property type="entry name" value="Protein of unknown function DUF952"/>
    <property type="match status" value="1"/>
</dbReference>
<dbReference type="Pfam" id="PF06108">
    <property type="entry name" value="DUF952"/>
    <property type="match status" value="1"/>
</dbReference>
<gene>
    <name evidence="1" type="ORF">H9L05_13685</name>
</gene>
<dbReference type="PANTHER" id="PTHR34129:SF1">
    <property type="entry name" value="DUF952 DOMAIN-CONTAINING PROTEIN"/>
    <property type="match status" value="1"/>
</dbReference>